<keyword evidence="1" id="KW-0689">Ribosomal protein</keyword>
<dbReference type="GO" id="GO:1990904">
    <property type="term" value="C:ribonucleoprotein complex"/>
    <property type="evidence" value="ECO:0007669"/>
    <property type="project" value="UniProtKB-KW"/>
</dbReference>
<dbReference type="Gene3D" id="2.30.170.40">
    <property type="entry name" value="Ribosomal protein L28/L24"/>
    <property type="match status" value="1"/>
</dbReference>
<evidence type="ECO:0000313" key="3">
    <source>
        <dbReference type="EMBL" id="QQG45012.1"/>
    </source>
</evidence>
<dbReference type="InterPro" id="IPR037147">
    <property type="entry name" value="Ribosomal_bL28_sf"/>
</dbReference>
<accession>A0A7T5RJ26</accession>
<reference evidence="3 4" key="1">
    <citation type="submission" date="2020-07" db="EMBL/GenBank/DDBJ databases">
        <title>Huge and variable diversity of episymbiotic CPR bacteria and DPANN archaea in groundwater ecosystems.</title>
        <authorList>
            <person name="He C.Y."/>
            <person name="Keren R."/>
            <person name="Whittaker M."/>
            <person name="Farag I.F."/>
            <person name="Doudna J."/>
            <person name="Cate J.H.D."/>
            <person name="Banfield J.F."/>
        </authorList>
    </citation>
    <scope>NUCLEOTIDE SEQUENCE [LARGE SCALE GENOMIC DNA]</scope>
    <source>
        <strain evidence="3">NC_groundwater_541_Ag_S-0.1um_46_50</strain>
    </source>
</reference>
<dbReference type="GO" id="GO:0003735">
    <property type="term" value="F:structural constituent of ribosome"/>
    <property type="evidence" value="ECO:0007669"/>
    <property type="project" value="InterPro"/>
</dbReference>
<dbReference type="AlphaFoldDB" id="A0A7T5RJ26"/>
<dbReference type="GO" id="GO:0005840">
    <property type="term" value="C:ribosome"/>
    <property type="evidence" value="ECO:0007669"/>
    <property type="project" value="UniProtKB-KW"/>
</dbReference>
<evidence type="ECO:0000256" key="2">
    <source>
        <dbReference type="ARBA" id="ARBA00023274"/>
    </source>
</evidence>
<sequence length="60" mass="6821">MRSCAICHKGSAKGGRRSFLRSHYNPTTTVRKYPNLQWAKLASGKRAKVCMDCLKKLHKT</sequence>
<name>A0A7T5RJ26_9BACT</name>
<dbReference type="Proteomes" id="UP000595618">
    <property type="component" value="Chromosome"/>
</dbReference>
<dbReference type="InterPro" id="IPR034704">
    <property type="entry name" value="Ribosomal_bL28/bL31-like_sf"/>
</dbReference>
<dbReference type="SUPFAM" id="SSF143800">
    <property type="entry name" value="L28p-like"/>
    <property type="match status" value="1"/>
</dbReference>
<keyword evidence="2" id="KW-0687">Ribonucleoprotein</keyword>
<evidence type="ECO:0008006" key="5">
    <source>
        <dbReference type="Google" id="ProtNLM"/>
    </source>
</evidence>
<evidence type="ECO:0000256" key="1">
    <source>
        <dbReference type="ARBA" id="ARBA00022980"/>
    </source>
</evidence>
<protein>
    <recommendedName>
        <fullName evidence="5">50S ribosomal protein L28</fullName>
    </recommendedName>
</protein>
<organism evidence="3 4">
    <name type="scientific">Candidatus Sungiibacteriota bacterium</name>
    <dbReference type="NCBI Taxonomy" id="2750080"/>
    <lineage>
        <taxon>Bacteria</taxon>
        <taxon>Candidatus Sungiibacteriota</taxon>
    </lineage>
</organism>
<dbReference type="EMBL" id="CP066690">
    <property type="protein sequence ID" value="QQG45012.1"/>
    <property type="molecule type" value="Genomic_DNA"/>
</dbReference>
<gene>
    <name evidence="3" type="ORF">HYW89_03345</name>
</gene>
<proteinExistence type="predicted"/>
<evidence type="ECO:0000313" key="4">
    <source>
        <dbReference type="Proteomes" id="UP000595618"/>
    </source>
</evidence>